<evidence type="ECO:0000313" key="2">
    <source>
        <dbReference type="Proteomes" id="UP000001940"/>
    </source>
</evidence>
<evidence type="ECO:0007829" key="4">
    <source>
        <dbReference type="PeptideAtlas" id="Q23145"/>
    </source>
</evidence>
<dbReference type="AlphaFoldDB" id="Q23145"/>
<accession>Q23145</accession>
<dbReference type="HOGENOM" id="CLU_2608188_0_0_1"/>
<dbReference type="eggNOG" id="ENOG502TIVH">
    <property type="taxonomic scope" value="Eukaryota"/>
</dbReference>
<keyword evidence="4" id="KW-1267">Proteomics identification</keyword>
<dbReference type="RefSeq" id="NP_496550.1">
    <property type="nucleotide sequence ID" value="NM_064149.4"/>
</dbReference>
<proteinExistence type="evidence at protein level"/>
<dbReference type="Bgee" id="WBGene00012221">
    <property type="expression patterns" value="Expressed in embryo and 4 other cell types or tissues"/>
</dbReference>
<evidence type="ECO:0000313" key="3">
    <source>
        <dbReference type="WormBase" id="W03C9.5"/>
    </source>
</evidence>
<dbReference type="InParanoid" id="Q23145"/>
<dbReference type="PIR" id="T26118">
    <property type="entry name" value="T26118"/>
</dbReference>
<dbReference type="PaxDb" id="6239-W03C9.5"/>
<dbReference type="KEGG" id="cel:CELE_W03C9.5"/>
<organism evidence="1 2">
    <name type="scientific">Caenorhabditis elegans</name>
    <dbReference type="NCBI Taxonomy" id="6239"/>
    <lineage>
        <taxon>Eukaryota</taxon>
        <taxon>Metazoa</taxon>
        <taxon>Ecdysozoa</taxon>
        <taxon>Nematoda</taxon>
        <taxon>Chromadorea</taxon>
        <taxon>Rhabditida</taxon>
        <taxon>Rhabditina</taxon>
        <taxon>Rhabditomorpha</taxon>
        <taxon>Rhabditoidea</taxon>
        <taxon>Rhabditidae</taxon>
        <taxon>Peloderinae</taxon>
        <taxon>Caenorhabditis</taxon>
    </lineage>
</organism>
<dbReference type="EMBL" id="BX284602">
    <property type="protein sequence ID" value="CAA91356.1"/>
    <property type="molecule type" value="Genomic_DNA"/>
</dbReference>
<dbReference type="IntAct" id="Q23145">
    <property type="interactions" value="1"/>
</dbReference>
<sequence>MADAIQTAPRFTGKNRDPQLFTVTNHYNEAGTGPLEAAICRHNPLHVVSAALRHQHEESQCPDRKWNPSEKIVKYKDMQ</sequence>
<dbReference type="AGR" id="WB:WBGene00012221"/>
<dbReference type="FunCoup" id="Q23145">
    <property type="interactions" value="299"/>
</dbReference>
<name>Q23145_CAEEL</name>
<protein>
    <submittedName>
        <fullName evidence="1">PTK2</fullName>
    </submittedName>
</protein>
<dbReference type="STRING" id="6239.W03C9.5.1"/>
<dbReference type="CTD" id="174835"/>
<keyword evidence="2" id="KW-1185">Reference proteome</keyword>
<dbReference type="PeptideAtlas" id="Q23145"/>
<dbReference type="UCSC" id="W03C9.5">
    <property type="organism name" value="c. elegans"/>
</dbReference>
<reference evidence="1 2" key="1">
    <citation type="journal article" date="1998" name="Science">
        <title>Genome sequence of the nematode C. elegans: a platform for investigating biology.</title>
        <authorList>
            <consortium name="The C. elegans sequencing consortium"/>
            <person name="Sulson J.E."/>
            <person name="Waterston R."/>
        </authorList>
    </citation>
    <scope>NUCLEOTIDE SEQUENCE [LARGE SCALE GENOMIC DNA]</scope>
    <source>
        <strain evidence="1 2">Bristol N2</strain>
    </source>
</reference>
<dbReference type="WormBase" id="W03C9.5">
    <property type="protein sequence ID" value="CE03779"/>
    <property type="gene ID" value="WBGene00012221"/>
</dbReference>
<evidence type="ECO:0000313" key="1">
    <source>
        <dbReference type="EMBL" id="CAA91356.1"/>
    </source>
</evidence>
<gene>
    <name evidence="1" type="ORF">CELE_W03C9.5</name>
    <name evidence="1 3" type="ORF">W03C9.5</name>
</gene>
<dbReference type="Proteomes" id="UP000001940">
    <property type="component" value="Chromosome II"/>
</dbReference>
<dbReference type="GeneID" id="174835"/>